<dbReference type="InterPro" id="IPR024661">
    <property type="entry name" value="RNA_pol_III_Rpc31"/>
</dbReference>
<dbReference type="OMA" id="CNEATKE"/>
<organism evidence="5 6">
    <name type="scientific">Papaver somniferum</name>
    <name type="common">Opium poppy</name>
    <dbReference type="NCBI Taxonomy" id="3469"/>
    <lineage>
        <taxon>Eukaryota</taxon>
        <taxon>Viridiplantae</taxon>
        <taxon>Streptophyta</taxon>
        <taxon>Embryophyta</taxon>
        <taxon>Tracheophyta</taxon>
        <taxon>Spermatophyta</taxon>
        <taxon>Magnoliopsida</taxon>
        <taxon>Ranunculales</taxon>
        <taxon>Papaveraceae</taxon>
        <taxon>Papaveroideae</taxon>
        <taxon>Papaver</taxon>
    </lineage>
</organism>
<dbReference type="GO" id="GO:0005666">
    <property type="term" value="C:RNA polymerase III complex"/>
    <property type="evidence" value="ECO:0007669"/>
    <property type="project" value="TreeGrafter"/>
</dbReference>
<evidence type="ECO:0000256" key="1">
    <source>
        <dbReference type="ARBA" id="ARBA00004123"/>
    </source>
</evidence>
<accession>A0A4Y7IVF8</accession>
<evidence type="ECO:0000313" key="5">
    <source>
        <dbReference type="EMBL" id="RZC51489.1"/>
    </source>
</evidence>
<dbReference type="PANTHER" id="PTHR15367:SF2">
    <property type="entry name" value="DNA-DIRECTED RNA POLYMERASE III SUBUNIT"/>
    <property type="match status" value="1"/>
</dbReference>
<dbReference type="PANTHER" id="PTHR15367">
    <property type="entry name" value="DNA-DIRECTED RNA POLYMERASE III"/>
    <property type="match status" value="1"/>
</dbReference>
<evidence type="ECO:0000313" key="6">
    <source>
        <dbReference type="Proteomes" id="UP000316621"/>
    </source>
</evidence>
<gene>
    <name evidence="5" type="ORF">C5167_019919</name>
</gene>
<dbReference type="Gramene" id="RZC51489">
    <property type="protein sequence ID" value="RZC51489"/>
    <property type="gene ID" value="C5167_019919"/>
</dbReference>
<evidence type="ECO:0000256" key="3">
    <source>
        <dbReference type="ARBA" id="ARBA00023242"/>
    </source>
</evidence>
<proteinExistence type="inferred from homology"/>
<protein>
    <recommendedName>
        <fullName evidence="7">DNA-directed RNA polymerase III subunit</fullName>
    </recommendedName>
</protein>
<dbReference type="EMBL" id="CM010716">
    <property type="protein sequence ID" value="RZC51489.1"/>
    <property type="molecule type" value="Genomic_DNA"/>
</dbReference>
<dbReference type="Proteomes" id="UP000316621">
    <property type="component" value="Chromosome 2"/>
</dbReference>
<sequence length="220" mass="25821">MQMAFRGRGFGRGFGRGGRGNFGTPEPFILFPEDVQLPDINDIKEERALVIANNKMQSYWKSSPYYLEMPTKRKSEENDIERYSDRNKANNRAKRLSFGHFLKLEDRYFPAELFQGKRKVEYNQSKGFSRQNKDQMKLDKFDLYENLERKAVDQESKGGNEKKKQNENENESDNEEPEDAEESGEESGDDYDKFENPDDDDDEYNPPEDDNPDDDNVYED</sequence>
<name>A0A4Y7IVF8_PAPSO</name>
<feature type="compositionally biased region" description="Basic and acidic residues" evidence="4">
    <location>
        <begin position="149"/>
        <end position="167"/>
    </location>
</feature>
<evidence type="ECO:0008006" key="7">
    <source>
        <dbReference type="Google" id="ProtNLM"/>
    </source>
</evidence>
<evidence type="ECO:0000256" key="4">
    <source>
        <dbReference type="SAM" id="MobiDB-lite"/>
    </source>
</evidence>
<evidence type="ECO:0000256" key="2">
    <source>
        <dbReference type="ARBA" id="ARBA00008352"/>
    </source>
</evidence>
<dbReference type="STRING" id="3469.A0A4Y7IVF8"/>
<dbReference type="Pfam" id="PF11705">
    <property type="entry name" value="RNA_pol_3_Rpc31"/>
    <property type="match status" value="1"/>
</dbReference>
<feature type="compositionally biased region" description="Acidic residues" evidence="4">
    <location>
        <begin position="197"/>
        <end position="220"/>
    </location>
</feature>
<feature type="compositionally biased region" description="Acidic residues" evidence="4">
    <location>
        <begin position="168"/>
        <end position="189"/>
    </location>
</feature>
<dbReference type="GO" id="GO:0006383">
    <property type="term" value="P:transcription by RNA polymerase III"/>
    <property type="evidence" value="ECO:0007669"/>
    <property type="project" value="InterPro"/>
</dbReference>
<comment type="subcellular location">
    <subcellularLocation>
        <location evidence="1">Nucleus</location>
    </subcellularLocation>
</comment>
<dbReference type="AlphaFoldDB" id="A0A4Y7IVF8"/>
<comment type="similarity">
    <text evidence="2">Belongs to the eukaryotic RPC7 RNA polymerase subunit family.</text>
</comment>
<keyword evidence="3" id="KW-0539">Nucleus</keyword>
<keyword evidence="6" id="KW-1185">Reference proteome</keyword>
<feature type="region of interest" description="Disordered" evidence="4">
    <location>
        <begin position="149"/>
        <end position="220"/>
    </location>
</feature>
<reference evidence="5 6" key="1">
    <citation type="journal article" date="2018" name="Science">
        <title>The opium poppy genome and morphinan production.</title>
        <authorList>
            <person name="Guo L."/>
            <person name="Winzer T."/>
            <person name="Yang X."/>
            <person name="Li Y."/>
            <person name="Ning Z."/>
            <person name="He Z."/>
            <person name="Teodor R."/>
            <person name="Lu Y."/>
            <person name="Bowser T.A."/>
            <person name="Graham I.A."/>
            <person name="Ye K."/>
        </authorList>
    </citation>
    <scope>NUCLEOTIDE SEQUENCE [LARGE SCALE GENOMIC DNA]</scope>
    <source>
        <strain evidence="6">cv. HN1</strain>
        <tissue evidence="5">Leaves</tissue>
    </source>
</reference>